<geneLocation type="plasmid" evidence="1">
    <name>unnamed2</name>
</geneLocation>
<name>A0A4P7LUD9_9BURK</name>
<dbReference type="Proteomes" id="UP000295294">
    <property type="component" value="Plasmid unnamed2"/>
</dbReference>
<keyword evidence="1" id="KW-0614">Plasmid</keyword>
<accession>A0A4P7LUD9</accession>
<evidence type="ECO:0000313" key="1">
    <source>
        <dbReference type="EMBL" id="QBY56071.1"/>
    </source>
</evidence>
<dbReference type="EMBL" id="CP038637">
    <property type="protein sequence ID" value="QBY56071.1"/>
    <property type="molecule type" value="Genomic_DNA"/>
</dbReference>
<dbReference type="RefSeq" id="WP_135707239.1">
    <property type="nucleotide sequence ID" value="NZ_CP038637.1"/>
</dbReference>
<dbReference type="KEGG" id="cox:E0W60_34020"/>
<proteinExistence type="predicted"/>
<sequence length="67" mass="7219">MSSFDKNGTLVDTNGGMAWPASTSNIEPETPYNFSLNRTGRKSPIFLSGALLATKPLGEFVRSIAQQ</sequence>
<gene>
    <name evidence="1" type="ORF">E0W60_34020</name>
</gene>
<organism evidence="1 2">
    <name type="scientific">Cupriavidus oxalaticus</name>
    <dbReference type="NCBI Taxonomy" id="96344"/>
    <lineage>
        <taxon>Bacteria</taxon>
        <taxon>Pseudomonadati</taxon>
        <taxon>Pseudomonadota</taxon>
        <taxon>Betaproteobacteria</taxon>
        <taxon>Burkholderiales</taxon>
        <taxon>Burkholderiaceae</taxon>
        <taxon>Cupriavidus</taxon>
    </lineage>
</organism>
<protein>
    <submittedName>
        <fullName evidence="1">Uncharacterized protein</fullName>
    </submittedName>
</protein>
<evidence type="ECO:0000313" key="2">
    <source>
        <dbReference type="Proteomes" id="UP000295294"/>
    </source>
</evidence>
<dbReference type="AlphaFoldDB" id="A0A4P7LUD9"/>
<reference evidence="1 2" key="1">
    <citation type="submission" date="2019-03" db="EMBL/GenBank/DDBJ databases">
        <title>Efficiently degradation of phenoxyalkanoic acid herbicides by Cupriavidus oxalaticus strain X32.</title>
        <authorList>
            <person name="Sheng X."/>
        </authorList>
    </citation>
    <scope>NUCLEOTIDE SEQUENCE [LARGE SCALE GENOMIC DNA]</scope>
    <source>
        <strain evidence="1 2">X32</strain>
        <plasmid evidence="1 2">unnamed2</plasmid>
    </source>
</reference>